<sequence length="108" mass="12413">MAVLASRFPNVHVWGSWWYSALPSLTAASSAVRLELLGTQFTFQASSAKLHDQLIHKWRRGRELLTELLASKYAELVDRGWRVSRGDIRRDVQRLLGGAYEEFLQKQL</sequence>
<organism evidence="1">
    <name type="scientific">Haptolina ericina</name>
    <dbReference type="NCBI Taxonomy" id="156174"/>
    <lineage>
        <taxon>Eukaryota</taxon>
        <taxon>Haptista</taxon>
        <taxon>Haptophyta</taxon>
        <taxon>Prymnesiophyceae</taxon>
        <taxon>Prymnesiales</taxon>
        <taxon>Prymnesiaceae</taxon>
        <taxon>Haptolina</taxon>
    </lineage>
</organism>
<protein>
    <submittedName>
        <fullName evidence="1">Uncharacterized protein</fullName>
    </submittedName>
</protein>
<dbReference type="InterPro" id="IPR032466">
    <property type="entry name" value="Metal_Hydrolase"/>
</dbReference>
<dbReference type="EMBL" id="HBHX01017490">
    <property type="protein sequence ID" value="CAE0109104.1"/>
    <property type="molecule type" value="Transcribed_RNA"/>
</dbReference>
<gene>
    <name evidence="1" type="ORF">HERI1096_LOCUS9764</name>
</gene>
<proteinExistence type="predicted"/>
<dbReference type="AlphaFoldDB" id="A0A7S3EUJ9"/>
<name>A0A7S3EUJ9_9EUKA</name>
<accession>A0A7S3EUJ9</accession>
<reference evidence="1" key="1">
    <citation type="submission" date="2021-01" db="EMBL/GenBank/DDBJ databases">
        <authorList>
            <person name="Corre E."/>
            <person name="Pelletier E."/>
            <person name="Niang G."/>
            <person name="Scheremetjew M."/>
            <person name="Finn R."/>
            <person name="Kale V."/>
            <person name="Holt S."/>
            <person name="Cochrane G."/>
            <person name="Meng A."/>
            <person name="Brown T."/>
            <person name="Cohen L."/>
        </authorList>
    </citation>
    <scope>NUCLEOTIDE SEQUENCE</scope>
    <source>
        <strain evidence="1">CCMP281</strain>
    </source>
</reference>
<evidence type="ECO:0000313" key="1">
    <source>
        <dbReference type="EMBL" id="CAE0109104.1"/>
    </source>
</evidence>
<dbReference type="Gene3D" id="3.20.20.140">
    <property type="entry name" value="Metal-dependent hydrolases"/>
    <property type="match status" value="1"/>
</dbReference>
<dbReference type="SUPFAM" id="SSF51556">
    <property type="entry name" value="Metallo-dependent hydrolases"/>
    <property type="match status" value="1"/>
</dbReference>